<evidence type="ECO:0000313" key="9">
    <source>
        <dbReference type="Proteomes" id="UP000196531"/>
    </source>
</evidence>
<evidence type="ECO:0000256" key="4">
    <source>
        <dbReference type="RuleBase" id="RU362116"/>
    </source>
</evidence>
<sequence length="279" mass="30855">MKELWVPLSGAIAQMRKVETIANNVANANTPGFKKDHLIFKEHLTQFEKGYEQDIDLPHKEWKPSDFYRSYGAEHAKVKIDGSYTDFKQGQLTPTSNPLDLGLKGKGFLEVLTPNGIRFTRKGSLTINGTGQLVTDGGNPVLNKIDPALLAANADGAPLPKPEERFINIPSGGRLSVNLQGEILVNNTKIADLSVVEFKDIQSLRKEGNSFYINNDFKNISTGPVKTAIHQGFVEQSNVNAIAEMSELIRANRQFESIQRVIKTYDNISGKGINEIAKF</sequence>
<feature type="domain" description="Flagellar basal-body/hook protein C-terminal" evidence="6">
    <location>
        <begin position="231"/>
        <end position="274"/>
    </location>
</feature>
<dbReference type="NCBIfam" id="TIGR03506">
    <property type="entry name" value="FlgEFG_subfam"/>
    <property type="match status" value="1"/>
</dbReference>
<dbReference type="Pfam" id="PF06429">
    <property type="entry name" value="Flg_bbr_C"/>
    <property type="match status" value="1"/>
</dbReference>
<evidence type="ECO:0000256" key="2">
    <source>
        <dbReference type="ARBA" id="ARBA00009677"/>
    </source>
</evidence>
<dbReference type="Pfam" id="PF22692">
    <property type="entry name" value="LlgE_F_G_D1"/>
    <property type="match status" value="1"/>
</dbReference>
<dbReference type="Proteomes" id="UP000196531">
    <property type="component" value="Unassembled WGS sequence"/>
</dbReference>
<keyword evidence="3 4" id="KW-0975">Bacterial flagellum</keyword>
<evidence type="ECO:0000313" key="8">
    <source>
        <dbReference type="EMBL" id="OUR92852.1"/>
    </source>
</evidence>
<dbReference type="PANTHER" id="PTHR30435">
    <property type="entry name" value="FLAGELLAR PROTEIN"/>
    <property type="match status" value="1"/>
</dbReference>
<evidence type="ECO:0000256" key="1">
    <source>
        <dbReference type="ARBA" id="ARBA00004117"/>
    </source>
</evidence>
<feature type="domain" description="Flagellar basal body rod protein N-terminal" evidence="5">
    <location>
        <begin position="9"/>
        <end position="34"/>
    </location>
</feature>
<dbReference type="Pfam" id="PF00460">
    <property type="entry name" value="Flg_bb_rod"/>
    <property type="match status" value="1"/>
</dbReference>
<evidence type="ECO:0000259" key="6">
    <source>
        <dbReference type="Pfam" id="PF06429"/>
    </source>
</evidence>
<comment type="similarity">
    <text evidence="2 4">Belongs to the flagella basal body rod proteins family.</text>
</comment>
<evidence type="ECO:0000256" key="3">
    <source>
        <dbReference type="ARBA" id="ARBA00023143"/>
    </source>
</evidence>
<name>A0A1Y5F516_9BACT</name>
<evidence type="ECO:0000259" key="7">
    <source>
        <dbReference type="Pfam" id="PF22692"/>
    </source>
</evidence>
<dbReference type="InterPro" id="IPR010930">
    <property type="entry name" value="Flg_bb/hook_C_dom"/>
</dbReference>
<dbReference type="InterPro" id="IPR020013">
    <property type="entry name" value="Flagellar_FlgE/F/G"/>
</dbReference>
<dbReference type="InterPro" id="IPR037925">
    <property type="entry name" value="FlgE/F/G-like"/>
</dbReference>
<comment type="caution">
    <text evidence="8">The sequence shown here is derived from an EMBL/GenBank/DDBJ whole genome shotgun (WGS) entry which is preliminary data.</text>
</comment>
<dbReference type="InterPro" id="IPR053967">
    <property type="entry name" value="LlgE_F_G-like_D1"/>
</dbReference>
<dbReference type="AlphaFoldDB" id="A0A1Y5F516"/>
<dbReference type="GO" id="GO:0071978">
    <property type="term" value="P:bacterial-type flagellum-dependent swarming motility"/>
    <property type="evidence" value="ECO:0007669"/>
    <property type="project" value="TreeGrafter"/>
</dbReference>
<dbReference type="SUPFAM" id="SSF117143">
    <property type="entry name" value="Flagellar hook protein flgE"/>
    <property type="match status" value="1"/>
</dbReference>
<accession>A0A1Y5F516</accession>
<dbReference type="GO" id="GO:0009425">
    <property type="term" value="C:bacterial-type flagellum basal body"/>
    <property type="evidence" value="ECO:0007669"/>
    <property type="project" value="UniProtKB-SubCell"/>
</dbReference>
<organism evidence="8 9">
    <name type="scientific">Halobacteriovorax marinus</name>
    <dbReference type="NCBI Taxonomy" id="97084"/>
    <lineage>
        <taxon>Bacteria</taxon>
        <taxon>Pseudomonadati</taxon>
        <taxon>Bdellovibrionota</taxon>
        <taxon>Bacteriovoracia</taxon>
        <taxon>Bacteriovoracales</taxon>
        <taxon>Halobacteriovoraceae</taxon>
        <taxon>Halobacteriovorax</taxon>
    </lineage>
</organism>
<dbReference type="PROSITE" id="PS00588">
    <property type="entry name" value="FLAGELLA_BB_ROD"/>
    <property type="match status" value="1"/>
</dbReference>
<protein>
    <submittedName>
        <fullName evidence="8">Uncharacterized protein</fullName>
    </submittedName>
</protein>
<reference evidence="9" key="1">
    <citation type="journal article" date="2017" name="Proc. Natl. Acad. Sci. U.S.A.">
        <title>Simulation of Deepwater Horizon oil plume reveals substrate specialization within a complex community of hydrocarbon-degraders.</title>
        <authorList>
            <person name="Hu P."/>
            <person name="Dubinsky E.A."/>
            <person name="Probst A.J."/>
            <person name="Wang J."/>
            <person name="Sieber C.M.K."/>
            <person name="Tom L.M."/>
            <person name="Gardinali P."/>
            <person name="Banfield J.F."/>
            <person name="Atlas R.M."/>
            <person name="Andersen G.L."/>
        </authorList>
    </citation>
    <scope>NUCLEOTIDE SEQUENCE [LARGE SCALE GENOMIC DNA]</scope>
</reference>
<dbReference type="InterPro" id="IPR019776">
    <property type="entry name" value="Flagellar_basal_body_rod_CS"/>
</dbReference>
<dbReference type="PANTHER" id="PTHR30435:SF19">
    <property type="entry name" value="FLAGELLAR BASAL-BODY ROD PROTEIN FLGG"/>
    <property type="match status" value="1"/>
</dbReference>
<comment type="subcellular location">
    <subcellularLocation>
        <location evidence="1 4">Bacterial flagellum basal body</location>
    </subcellularLocation>
</comment>
<gene>
    <name evidence="8" type="ORF">A9Q84_20270</name>
</gene>
<dbReference type="InterPro" id="IPR001444">
    <property type="entry name" value="Flag_bb_rod_N"/>
</dbReference>
<evidence type="ECO:0000259" key="5">
    <source>
        <dbReference type="Pfam" id="PF00460"/>
    </source>
</evidence>
<proteinExistence type="inferred from homology"/>
<dbReference type="EMBL" id="MAAO01000016">
    <property type="protein sequence ID" value="OUR92852.1"/>
    <property type="molecule type" value="Genomic_DNA"/>
</dbReference>
<feature type="domain" description="Flagellar hook protein FlgE/F/G-like D1" evidence="7">
    <location>
        <begin position="104"/>
        <end position="183"/>
    </location>
</feature>